<dbReference type="OrthoDB" id="5516926at2"/>
<organism evidence="2 3">
    <name type="scientific">Diaminobutyricimonas aerilata</name>
    <dbReference type="NCBI Taxonomy" id="1162967"/>
    <lineage>
        <taxon>Bacteria</taxon>
        <taxon>Bacillati</taxon>
        <taxon>Actinomycetota</taxon>
        <taxon>Actinomycetes</taxon>
        <taxon>Micrococcales</taxon>
        <taxon>Microbacteriaceae</taxon>
        <taxon>Diaminobutyricimonas</taxon>
    </lineage>
</organism>
<dbReference type="AlphaFoldDB" id="A0A2M9CP95"/>
<accession>A0A2M9CP95</accession>
<dbReference type="EMBL" id="PGFF01000001">
    <property type="protein sequence ID" value="PJJ73721.1"/>
    <property type="molecule type" value="Genomic_DNA"/>
</dbReference>
<feature type="region of interest" description="Disordered" evidence="1">
    <location>
        <begin position="141"/>
        <end position="167"/>
    </location>
</feature>
<feature type="region of interest" description="Disordered" evidence="1">
    <location>
        <begin position="27"/>
        <end position="52"/>
    </location>
</feature>
<evidence type="ECO:0000256" key="1">
    <source>
        <dbReference type="SAM" id="MobiDB-lite"/>
    </source>
</evidence>
<proteinExistence type="predicted"/>
<dbReference type="PANTHER" id="PTHR36456">
    <property type="entry name" value="UPF0232 PROTEIN SCO3875"/>
    <property type="match status" value="1"/>
</dbReference>
<gene>
    <name evidence="2" type="ORF">CLV46_3317</name>
</gene>
<dbReference type="RefSeq" id="WP_100365769.1">
    <property type="nucleotide sequence ID" value="NZ_PGFF01000001.1"/>
</dbReference>
<dbReference type="PANTHER" id="PTHR36456:SF1">
    <property type="entry name" value="UPF0232 PROTEIN SCO3875"/>
    <property type="match status" value="1"/>
</dbReference>
<dbReference type="Proteomes" id="UP000228758">
    <property type="component" value="Unassembled WGS sequence"/>
</dbReference>
<dbReference type="Pfam" id="PF05258">
    <property type="entry name" value="DciA"/>
    <property type="match status" value="1"/>
</dbReference>
<evidence type="ECO:0000313" key="3">
    <source>
        <dbReference type="Proteomes" id="UP000228758"/>
    </source>
</evidence>
<keyword evidence="3" id="KW-1185">Reference proteome</keyword>
<sequence>MTPRDERPTESSNVYLRFRRVFGDPSVRSRDARRRSRSAEAPSSVPFGAGRDPSGIADVLTDLTSRLGWNSSLARSELIADWAELAGAETAEHATPVGIEEGVLTVRCDSTAWATQLRMMRAQITTRIAERFPEAGIESVRFEGPGVPSWKRGPRSIPGRGPRDTYG</sequence>
<comment type="caution">
    <text evidence="2">The sequence shown here is derived from an EMBL/GenBank/DDBJ whole genome shotgun (WGS) entry which is preliminary data.</text>
</comment>
<protein>
    <submittedName>
        <fullName evidence="2">Putative nucleic acid-binding Zn ribbon protein</fullName>
    </submittedName>
</protein>
<dbReference type="InterPro" id="IPR007922">
    <property type="entry name" value="DciA-like"/>
</dbReference>
<evidence type="ECO:0000313" key="2">
    <source>
        <dbReference type="EMBL" id="PJJ73721.1"/>
    </source>
</evidence>
<reference evidence="2 3" key="1">
    <citation type="submission" date="2017-11" db="EMBL/GenBank/DDBJ databases">
        <title>Genomic Encyclopedia of Archaeal and Bacterial Type Strains, Phase II (KMG-II): From Individual Species to Whole Genera.</title>
        <authorList>
            <person name="Goeker M."/>
        </authorList>
    </citation>
    <scope>NUCLEOTIDE SEQUENCE [LARGE SCALE GENOMIC DNA]</scope>
    <source>
        <strain evidence="2 3">DSM 27393</strain>
    </source>
</reference>
<name>A0A2M9CP95_9MICO</name>